<evidence type="ECO:0000313" key="4">
    <source>
        <dbReference type="Proteomes" id="UP000183529"/>
    </source>
</evidence>
<dbReference type="EMBL" id="QJJV01000003">
    <property type="protein sequence ID" value="PXX19401.1"/>
    <property type="molecule type" value="Genomic_DNA"/>
</dbReference>
<dbReference type="AlphaFoldDB" id="A0AAQ1JX06"/>
<comment type="caution">
    <text evidence="3">The sequence shown here is derived from an EMBL/GenBank/DDBJ whole genome shotgun (WGS) entry which is preliminary data.</text>
</comment>
<gene>
    <name evidence="2" type="ORF">C7400_103392</name>
    <name evidence="3" type="ORF">SAMN05216550_118145</name>
</gene>
<name>A0AAQ1JX06_9BURK</name>
<protein>
    <submittedName>
        <fullName evidence="3">Uncharacterized protein</fullName>
    </submittedName>
</protein>
<feature type="region of interest" description="Disordered" evidence="1">
    <location>
        <begin position="1"/>
        <end position="31"/>
    </location>
</feature>
<dbReference type="Proteomes" id="UP000247515">
    <property type="component" value="Unassembled WGS sequence"/>
</dbReference>
<reference evidence="3 4" key="1">
    <citation type="submission" date="2016-10" db="EMBL/GenBank/DDBJ databases">
        <authorList>
            <person name="Varghese N."/>
            <person name="Submissions S."/>
        </authorList>
    </citation>
    <scope>NUCLEOTIDE SEQUENCE [LARGE SCALE GENOMIC DNA]</scope>
    <source>
        <strain evidence="3 4">LMG 22274</strain>
    </source>
</reference>
<dbReference type="EMBL" id="FNZM01000018">
    <property type="protein sequence ID" value="SEK10128.1"/>
    <property type="molecule type" value="Genomic_DNA"/>
</dbReference>
<evidence type="ECO:0000313" key="2">
    <source>
        <dbReference type="EMBL" id="PXX19401.1"/>
    </source>
</evidence>
<dbReference type="Proteomes" id="UP000183529">
    <property type="component" value="Unassembled WGS sequence"/>
</dbReference>
<organism evidence="3 4">
    <name type="scientific">Paraburkholderia tropica</name>
    <dbReference type="NCBI Taxonomy" id="92647"/>
    <lineage>
        <taxon>Bacteria</taxon>
        <taxon>Pseudomonadati</taxon>
        <taxon>Pseudomonadota</taxon>
        <taxon>Betaproteobacteria</taxon>
        <taxon>Burkholderiales</taxon>
        <taxon>Burkholderiaceae</taxon>
        <taxon>Paraburkholderia</taxon>
    </lineage>
</organism>
<reference evidence="2 5" key="2">
    <citation type="submission" date="2018-05" db="EMBL/GenBank/DDBJ databases">
        <title>Genomic Encyclopedia of Type Strains, Phase IV (KMG-V): Genome sequencing to study the core and pangenomes of soil and plant-associated prokaryotes.</title>
        <authorList>
            <person name="Whitman W."/>
        </authorList>
    </citation>
    <scope>NUCLEOTIDE SEQUENCE [LARGE SCALE GENOMIC DNA]</scope>
    <source>
        <strain evidence="2 5">SIr-6563</strain>
    </source>
</reference>
<accession>A0AAQ1JX06</accession>
<keyword evidence="5" id="KW-1185">Reference proteome</keyword>
<sequence>MSTSETRRKPPQPSAVPAKKSTNEPAVTSAKNAGLLPARLADAQLDHVERMVQFLSFATVANATRGIDREYCRKRLQTLEQTHDLVASQRSRIAKLLHLLERVGSTTLEHALTRSEVDPAARFVAPRGEFAA</sequence>
<proteinExistence type="predicted"/>
<evidence type="ECO:0000313" key="3">
    <source>
        <dbReference type="EMBL" id="SEK10128.1"/>
    </source>
</evidence>
<evidence type="ECO:0000256" key="1">
    <source>
        <dbReference type="SAM" id="MobiDB-lite"/>
    </source>
</evidence>
<evidence type="ECO:0000313" key="5">
    <source>
        <dbReference type="Proteomes" id="UP000247515"/>
    </source>
</evidence>